<sequence>MIESSYQIRKSQPQQQADAERQSRHARYVTRMKKAGFKQTTFWVREERMADVKAFIQEVNADPQ</sequence>
<proteinExistence type="predicted"/>
<accession>A0ABS6SR75</accession>
<evidence type="ECO:0008006" key="4">
    <source>
        <dbReference type="Google" id="ProtNLM"/>
    </source>
</evidence>
<organism evidence="2 3">
    <name type="scientific">Erythrobacter ani</name>
    <dbReference type="NCBI Taxonomy" id="2827235"/>
    <lineage>
        <taxon>Bacteria</taxon>
        <taxon>Pseudomonadati</taxon>
        <taxon>Pseudomonadota</taxon>
        <taxon>Alphaproteobacteria</taxon>
        <taxon>Sphingomonadales</taxon>
        <taxon>Erythrobacteraceae</taxon>
        <taxon>Erythrobacter/Porphyrobacter group</taxon>
        <taxon>Erythrobacter</taxon>
    </lineage>
</organism>
<feature type="compositionally biased region" description="Polar residues" evidence="1">
    <location>
        <begin position="1"/>
        <end position="17"/>
    </location>
</feature>
<gene>
    <name evidence="2" type="ORF">KCG45_15325</name>
</gene>
<keyword evidence="3" id="KW-1185">Reference proteome</keyword>
<evidence type="ECO:0000313" key="3">
    <source>
        <dbReference type="Proteomes" id="UP000699975"/>
    </source>
</evidence>
<dbReference type="Proteomes" id="UP000699975">
    <property type="component" value="Unassembled WGS sequence"/>
</dbReference>
<feature type="region of interest" description="Disordered" evidence="1">
    <location>
        <begin position="1"/>
        <end position="25"/>
    </location>
</feature>
<protein>
    <recommendedName>
        <fullName evidence="4">DUF559 domain-containing protein</fullName>
    </recommendedName>
</protein>
<reference evidence="2 3" key="1">
    <citation type="submission" date="2021-04" db="EMBL/GenBank/DDBJ databases">
        <authorList>
            <person name="Pira H."/>
            <person name="Risdian C."/>
            <person name="Wink J."/>
        </authorList>
    </citation>
    <scope>NUCLEOTIDE SEQUENCE [LARGE SCALE GENOMIC DNA]</scope>
    <source>
        <strain evidence="2 3">WH131</strain>
    </source>
</reference>
<dbReference type="RefSeq" id="WP_218318093.1">
    <property type="nucleotide sequence ID" value="NZ_JAGSPB010000005.1"/>
</dbReference>
<comment type="caution">
    <text evidence="2">The sequence shown here is derived from an EMBL/GenBank/DDBJ whole genome shotgun (WGS) entry which is preliminary data.</text>
</comment>
<evidence type="ECO:0000256" key="1">
    <source>
        <dbReference type="SAM" id="MobiDB-lite"/>
    </source>
</evidence>
<dbReference type="EMBL" id="JAGSPB010000005">
    <property type="protein sequence ID" value="MBV7267556.1"/>
    <property type="molecule type" value="Genomic_DNA"/>
</dbReference>
<evidence type="ECO:0000313" key="2">
    <source>
        <dbReference type="EMBL" id="MBV7267556.1"/>
    </source>
</evidence>
<name>A0ABS6SR75_9SPHN</name>